<feature type="transmembrane region" description="Helical" evidence="7">
    <location>
        <begin position="312"/>
        <end position="337"/>
    </location>
</feature>
<feature type="domain" description="Citrate transporter-like" evidence="8">
    <location>
        <begin position="22"/>
        <end position="339"/>
    </location>
</feature>
<dbReference type="GO" id="GO:0005886">
    <property type="term" value="C:plasma membrane"/>
    <property type="evidence" value="ECO:0007669"/>
    <property type="project" value="UniProtKB-SubCell"/>
</dbReference>
<feature type="transmembrane region" description="Helical" evidence="7">
    <location>
        <begin position="20"/>
        <end position="39"/>
    </location>
</feature>
<feature type="transmembrane region" description="Helical" evidence="7">
    <location>
        <begin position="51"/>
        <end position="75"/>
    </location>
</feature>
<dbReference type="PANTHER" id="PTHR43302">
    <property type="entry name" value="TRANSPORTER ARSB-RELATED"/>
    <property type="match status" value="1"/>
</dbReference>
<keyword evidence="4 7" id="KW-0812">Transmembrane</keyword>
<keyword evidence="2" id="KW-0813">Transport</keyword>
<evidence type="ECO:0000256" key="3">
    <source>
        <dbReference type="ARBA" id="ARBA00022475"/>
    </source>
</evidence>
<feature type="transmembrane region" description="Helical" evidence="7">
    <location>
        <begin position="168"/>
        <end position="191"/>
    </location>
</feature>
<evidence type="ECO:0000313" key="9">
    <source>
        <dbReference type="EMBL" id="UUX91161.1"/>
    </source>
</evidence>
<dbReference type="InterPro" id="IPR004680">
    <property type="entry name" value="Cit_transptr-like_dom"/>
</dbReference>
<feature type="transmembrane region" description="Helical" evidence="7">
    <location>
        <begin position="274"/>
        <end position="292"/>
    </location>
</feature>
<keyword evidence="10" id="KW-1185">Reference proteome</keyword>
<dbReference type="GeneID" id="74307463"/>
<dbReference type="RefSeq" id="WP_257741313.1">
    <property type="nucleotide sequence ID" value="NZ_CP096115.1"/>
</dbReference>
<keyword evidence="5 7" id="KW-1133">Transmembrane helix</keyword>
<feature type="transmembrane region" description="Helical" evidence="7">
    <location>
        <begin position="391"/>
        <end position="409"/>
    </location>
</feature>
<organism evidence="9 10">
    <name type="scientific">Methanoplanus endosymbiosus</name>
    <dbReference type="NCBI Taxonomy" id="33865"/>
    <lineage>
        <taxon>Archaea</taxon>
        <taxon>Methanobacteriati</taxon>
        <taxon>Methanobacteriota</taxon>
        <taxon>Stenosarchaea group</taxon>
        <taxon>Methanomicrobia</taxon>
        <taxon>Methanomicrobiales</taxon>
        <taxon>Methanomicrobiaceae</taxon>
        <taxon>Methanoplanus</taxon>
    </lineage>
</organism>
<dbReference type="AlphaFoldDB" id="A0A9E7PM47"/>
<proteinExistence type="predicted"/>
<dbReference type="Pfam" id="PF03600">
    <property type="entry name" value="CitMHS"/>
    <property type="match status" value="1"/>
</dbReference>
<protein>
    <submittedName>
        <fullName evidence="9">SLC13 family permease</fullName>
    </submittedName>
</protein>
<name>A0A9E7PM47_9EURY</name>
<evidence type="ECO:0000256" key="2">
    <source>
        <dbReference type="ARBA" id="ARBA00022448"/>
    </source>
</evidence>
<evidence type="ECO:0000256" key="4">
    <source>
        <dbReference type="ARBA" id="ARBA00022692"/>
    </source>
</evidence>
<keyword evidence="3" id="KW-1003">Cell membrane</keyword>
<dbReference type="EMBL" id="CP096115">
    <property type="protein sequence ID" value="UUX91161.1"/>
    <property type="molecule type" value="Genomic_DNA"/>
</dbReference>
<dbReference type="GO" id="GO:0055085">
    <property type="term" value="P:transmembrane transport"/>
    <property type="evidence" value="ECO:0007669"/>
    <property type="project" value="InterPro"/>
</dbReference>
<feature type="transmembrane region" description="Helical" evidence="7">
    <location>
        <begin position="245"/>
        <end position="262"/>
    </location>
</feature>
<gene>
    <name evidence="9" type="ORF">L6E24_07145</name>
</gene>
<sequence length="411" mass="44792">MLVLIAVRNTTGERLGFKPGIWQIMLGGAVAVIITGQISPVEAAYAINPDVMIFLFGMFVAGEAICRSGSLILFSEKLFRREMSMNILIIMLITVTGLLSAILMNDTVAIIGTSFVLYLSQKYNISPPMLLLTLAFSVTTGSVMSPVGNPQNLLIAVEGGLENPFLTFIEYLAVPSLLSLIIIFAVIRLLYPEEFRKCIIPVKSDRSEFTPDNPLLRLTKITISLICGMILLKIGLILFNTGITLPLTAIAVAAALPILLFSPERFRILRNIDWETLIFFAALFVLMQSVWNTGIIQNSVDCMPYSITEPDIIFLLGLTVSQIISNVPFVALTLPFFSGEAATDAGLMALAAGSTLAGNLLILGAASNIIIIQNAEKEGRTLRFIEFAKAGIPLTVLQTVVFLIFFAVMRY</sequence>
<feature type="transmembrane region" description="Helical" evidence="7">
    <location>
        <begin position="87"/>
        <end position="118"/>
    </location>
</feature>
<feature type="transmembrane region" description="Helical" evidence="7">
    <location>
        <begin position="349"/>
        <end position="371"/>
    </location>
</feature>
<comment type="subcellular location">
    <subcellularLocation>
        <location evidence="1">Cell membrane</location>
        <topology evidence="1">Multi-pass membrane protein</topology>
    </subcellularLocation>
</comment>
<evidence type="ECO:0000259" key="8">
    <source>
        <dbReference type="Pfam" id="PF03600"/>
    </source>
</evidence>
<reference evidence="9" key="1">
    <citation type="submission" date="2022-04" db="EMBL/GenBank/DDBJ databases">
        <title>Complete genome of Methanoplanus endosymbiosus DSM 3599.</title>
        <authorList>
            <person name="Chen S.-C."/>
            <person name="You Y.-T."/>
            <person name="Zhou Y.-Z."/>
            <person name="Lai M.-C."/>
        </authorList>
    </citation>
    <scope>NUCLEOTIDE SEQUENCE</scope>
    <source>
        <strain evidence="9">DSM 3599</strain>
    </source>
</reference>
<dbReference type="PANTHER" id="PTHR43302:SF5">
    <property type="entry name" value="TRANSPORTER ARSB-RELATED"/>
    <property type="match status" value="1"/>
</dbReference>
<dbReference type="KEGG" id="mend:L6E24_07145"/>
<evidence type="ECO:0000256" key="6">
    <source>
        <dbReference type="ARBA" id="ARBA00023136"/>
    </source>
</evidence>
<keyword evidence="6 7" id="KW-0472">Membrane</keyword>
<evidence type="ECO:0000313" key="10">
    <source>
        <dbReference type="Proteomes" id="UP001060368"/>
    </source>
</evidence>
<evidence type="ECO:0000256" key="5">
    <source>
        <dbReference type="ARBA" id="ARBA00022989"/>
    </source>
</evidence>
<evidence type="ECO:0000256" key="7">
    <source>
        <dbReference type="SAM" id="Phobius"/>
    </source>
</evidence>
<accession>A0A9E7PM47</accession>
<dbReference type="Proteomes" id="UP001060368">
    <property type="component" value="Chromosome"/>
</dbReference>
<evidence type="ECO:0000256" key="1">
    <source>
        <dbReference type="ARBA" id="ARBA00004651"/>
    </source>
</evidence>